<dbReference type="InterPro" id="IPR011990">
    <property type="entry name" value="TPR-like_helical_dom_sf"/>
</dbReference>
<dbReference type="AlphaFoldDB" id="A0AAW6U8T3"/>
<dbReference type="SUPFAM" id="SSF81901">
    <property type="entry name" value="HCP-like"/>
    <property type="match status" value="1"/>
</dbReference>
<accession>A0AAW6U8T3</accession>
<proteinExistence type="predicted"/>
<gene>
    <name evidence="1" type="ORF">QJ521_00835</name>
</gene>
<evidence type="ECO:0000313" key="1">
    <source>
        <dbReference type="EMBL" id="MDI6452094.1"/>
    </source>
</evidence>
<name>A0AAW6U8T3_9MOLU</name>
<comment type="caution">
    <text evidence="1">The sequence shown here is derived from an EMBL/GenBank/DDBJ whole genome shotgun (WGS) entry which is preliminary data.</text>
</comment>
<evidence type="ECO:0008006" key="3">
    <source>
        <dbReference type="Google" id="ProtNLM"/>
    </source>
</evidence>
<dbReference type="EMBL" id="JASCXW010000001">
    <property type="protein sequence ID" value="MDI6452094.1"/>
    <property type="molecule type" value="Genomic_DNA"/>
</dbReference>
<protein>
    <recommendedName>
        <fullName evidence="3">Sel1 repeat family protein</fullName>
    </recommendedName>
</protein>
<dbReference type="SMART" id="SM00671">
    <property type="entry name" value="SEL1"/>
    <property type="match status" value="2"/>
</dbReference>
<keyword evidence="2" id="KW-1185">Reference proteome</keyword>
<dbReference type="RefSeq" id="WP_282838496.1">
    <property type="nucleotide sequence ID" value="NZ_JASCXW010000001.1"/>
</dbReference>
<organism evidence="1 2">
    <name type="scientific">Peloplasma aerotolerans</name>
    <dbReference type="NCBI Taxonomy" id="3044389"/>
    <lineage>
        <taxon>Bacteria</taxon>
        <taxon>Bacillati</taxon>
        <taxon>Mycoplasmatota</taxon>
        <taxon>Mollicutes</taxon>
        <taxon>Acholeplasmatales</taxon>
        <taxon>Acholeplasmataceae</taxon>
        <taxon>Peloplasma</taxon>
    </lineage>
</organism>
<dbReference type="Gene3D" id="1.25.40.10">
    <property type="entry name" value="Tetratricopeptide repeat domain"/>
    <property type="match status" value="1"/>
</dbReference>
<dbReference type="GO" id="GO:0036503">
    <property type="term" value="P:ERAD pathway"/>
    <property type="evidence" value="ECO:0007669"/>
    <property type="project" value="TreeGrafter"/>
</dbReference>
<sequence>MVDVNKIKAKAKNGDIESQFYLGKYYGDERFRDDKEAFYWLKLAADQGHQVSQMFVGYSYEIGEGVNQNTKLAIKYYKMAALQNFLSGFFEYGQARGKDFSTVSPDMFYKTTNADVANTAYQASMKYFNAAFLPASLPQGDFEYRRFKDLFDQAINDY</sequence>
<dbReference type="Proteomes" id="UP001431532">
    <property type="component" value="Unassembled WGS sequence"/>
</dbReference>
<dbReference type="PANTHER" id="PTHR11102">
    <property type="entry name" value="SEL-1-LIKE PROTEIN"/>
    <property type="match status" value="1"/>
</dbReference>
<dbReference type="InterPro" id="IPR050767">
    <property type="entry name" value="Sel1_AlgK"/>
</dbReference>
<dbReference type="InterPro" id="IPR006597">
    <property type="entry name" value="Sel1-like"/>
</dbReference>
<dbReference type="Pfam" id="PF08238">
    <property type="entry name" value="Sel1"/>
    <property type="match status" value="2"/>
</dbReference>
<dbReference type="PANTHER" id="PTHR11102:SF147">
    <property type="entry name" value="SEL1L ADAPTOR SUBUNIT OF ERAD E3 UBIQUITIN LIGASE"/>
    <property type="match status" value="1"/>
</dbReference>
<evidence type="ECO:0000313" key="2">
    <source>
        <dbReference type="Proteomes" id="UP001431532"/>
    </source>
</evidence>
<reference evidence="1" key="1">
    <citation type="submission" date="2023-05" db="EMBL/GenBank/DDBJ databases">
        <title>Mariniplasma microaerophilum sp. nov., a novel anaerobic mollicute isolated from terrestrial mud volcano, Taman Peninsula, Russia.</title>
        <authorList>
            <person name="Khomyakova M.A."/>
            <person name="Merkel A.Y."/>
            <person name="Slobodkin A.I."/>
        </authorList>
    </citation>
    <scope>NUCLEOTIDE SEQUENCE</scope>
    <source>
        <strain evidence="1">M4Ah</strain>
    </source>
</reference>